<comment type="similarity">
    <text evidence="1 7">Belongs to the cytochrome P450 family.</text>
</comment>
<dbReference type="EMBL" id="JBHMDM010000007">
    <property type="protein sequence ID" value="MFB9378650.1"/>
    <property type="molecule type" value="Genomic_DNA"/>
</dbReference>
<keyword evidence="4 7" id="KW-0560">Oxidoreductase</keyword>
<evidence type="ECO:0000256" key="4">
    <source>
        <dbReference type="ARBA" id="ARBA00023002"/>
    </source>
</evidence>
<keyword evidence="5 7" id="KW-0408">Iron</keyword>
<keyword evidence="3 7" id="KW-0479">Metal-binding</keyword>
<sequence>MSAPSGPVPGPFRNARYTPLAADGPLPWDMVRAVPAIRRSPVDFLTRTAARYGGAVAFPLPRTPVLLLTDPAAVRRVLVENARNYGRATLQYKALATVTGQGLLTSDGAPWRTHRRIVQPAFHHSALDGIAEQAVAAARRLRRTTDPGPRGTEVEVAEATARATLEVIGRTLAEADLRGVAEQLVDAVGRALELVVARAQSPVPGTWPTPSRRRLRAAVAEIDAVCARIVAVRRAATVAEDATDLVGLMLRAGSGDEEIRDELVTFVVAGHETVASCLTWTLDLLARHPAEQAALHAELADVLGAPGESREPTWDDLARLPRTRAVLDEALRLYPPAWVITRTSLAPDTVAGVDVPAGTLVIVCTWALHRDPELWPEPETFRPERFLGAPRREVGYVPFGAGPRLCIGRDLALVEAVLVLAALLRDRRVRPGTGPRPRVESLVTLRPAGGLRLRFETLPG</sequence>
<organism evidence="8 9">
    <name type="scientific">Kineococcus gynurae</name>
    <dbReference type="NCBI Taxonomy" id="452979"/>
    <lineage>
        <taxon>Bacteria</taxon>
        <taxon>Bacillati</taxon>
        <taxon>Actinomycetota</taxon>
        <taxon>Actinomycetes</taxon>
        <taxon>Kineosporiales</taxon>
        <taxon>Kineosporiaceae</taxon>
        <taxon>Kineococcus</taxon>
    </lineage>
</organism>
<dbReference type="InterPro" id="IPR036396">
    <property type="entry name" value="Cyt_P450_sf"/>
</dbReference>
<evidence type="ECO:0000256" key="7">
    <source>
        <dbReference type="RuleBase" id="RU000461"/>
    </source>
</evidence>
<dbReference type="PANTHER" id="PTHR24291">
    <property type="entry name" value="CYTOCHROME P450 FAMILY 4"/>
    <property type="match status" value="1"/>
</dbReference>
<protein>
    <submittedName>
        <fullName evidence="8">Cytochrome P450</fullName>
    </submittedName>
</protein>
<keyword evidence="2 7" id="KW-0349">Heme</keyword>
<dbReference type="PRINTS" id="PR00385">
    <property type="entry name" value="P450"/>
</dbReference>
<evidence type="ECO:0000256" key="2">
    <source>
        <dbReference type="ARBA" id="ARBA00022617"/>
    </source>
</evidence>
<evidence type="ECO:0000256" key="3">
    <source>
        <dbReference type="ARBA" id="ARBA00022723"/>
    </source>
</evidence>
<keyword evidence="6 7" id="KW-0503">Monooxygenase</keyword>
<evidence type="ECO:0000256" key="6">
    <source>
        <dbReference type="ARBA" id="ARBA00023033"/>
    </source>
</evidence>
<evidence type="ECO:0000313" key="8">
    <source>
        <dbReference type="EMBL" id="MFB9378650.1"/>
    </source>
</evidence>
<dbReference type="InterPro" id="IPR001128">
    <property type="entry name" value="Cyt_P450"/>
</dbReference>
<evidence type="ECO:0000256" key="1">
    <source>
        <dbReference type="ARBA" id="ARBA00010617"/>
    </source>
</evidence>
<dbReference type="Gene3D" id="1.10.630.10">
    <property type="entry name" value="Cytochrome P450"/>
    <property type="match status" value="1"/>
</dbReference>
<dbReference type="Pfam" id="PF00067">
    <property type="entry name" value="p450"/>
    <property type="match status" value="1"/>
</dbReference>
<dbReference type="InterPro" id="IPR002401">
    <property type="entry name" value="Cyt_P450_E_grp-I"/>
</dbReference>
<proteinExistence type="inferred from homology"/>
<dbReference type="PANTHER" id="PTHR24291:SF50">
    <property type="entry name" value="BIFUNCTIONAL ALBAFLAVENONE MONOOXYGENASE_TERPENE SYNTHASE"/>
    <property type="match status" value="1"/>
</dbReference>
<accession>A0ABV5LX23</accession>
<dbReference type="Proteomes" id="UP001589748">
    <property type="component" value="Unassembled WGS sequence"/>
</dbReference>
<dbReference type="InterPro" id="IPR017972">
    <property type="entry name" value="Cyt_P450_CS"/>
</dbReference>
<dbReference type="PROSITE" id="PS00086">
    <property type="entry name" value="CYTOCHROME_P450"/>
    <property type="match status" value="1"/>
</dbReference>
<keyword evidence="9" id="KW-1185">Reference proteome</keyword>
<reference evidence="8 9" key="1">
    <citation type="submission" date="2024-09" db="EMBL/GenBank/DDBJ databases">
        <authorList>
            <person name="Sun Q."/>
            <person name="Mori K."/>
        </authorList>
    </citation>
    <scope>NUCLEOTIDE SEQUENCE [LARGE SCALE GENOMIC DNA]</scope>
    <source>
        <strain evidence="8 9">TISTR 1856</strain>
    </source>
</reference>
<evidence type="ECO:0000256" key="5">
    <source>
        <dbReference type="ARBA" id="ARBA00023004"/>
    </source>
</evidence>
<dbReference type="SUPFAM" id="SSF48264">
    <property type="entry name" value="Cytochrome P450"/>
    <property type="match status" value="1"/>
</dbReference>
<dbReference type="PRINTS" id="PR00463">
    <property type="entry name" value="EP450I"/>
</dbReference>
<gene>
    <name evidence="8" type="ORF">ACFFVI_16930</name>
</gene>
<dbReference type="InterPro" id="IPR050196">
    <property type="entry name" value="Cytochrome_P450_Monoox"/>
</dbReference>
<evidence type="ECO:0000313" key="9">
    <source>
        <dbReference type="Proteomes" id="UP001589748"/>
    </source>
</evidence>
<dbReference type="RefSeq" id="WP_380155533.1">
    <property type="nucleotide sequence ID" value="NZ_JBHMDM010000007.1"/>
</dbReference>
<comment type="caution">
    <text evidence="8">The sequence shown here is derived from an EMBL/GenBank/DDBJ whole genome shotgun (WGS) entry which is preliminary data.</text>
</comment>
<name>A0ABV5LX23_9ACTN</name>